<dbReference type="Proteomes" id="UP000028607">
    <property type="component" value="Unassembled WGS sequence"/>
</dbReference>
<dbReference type="GO" id="GO:0020037">
    <property type="term" value="F:heme binding"/>
    <property type="evidence" value="ECO:0007669"/>
    <property type="project" value="InterPro"/>
</dbReference>
<keyword evidence="5 10" id="KW-0201">Cytochrome c-type biogenesis</keyword>
<evidence type="ECO:0000256" key="9">
    <source>
        <dbReference type="ARBA" id="ARBA00023136"/>
    </source>
</evidence>
<dbReference type="PANTHER" id="PTHR34128:SF2">
    <property type="entry name" value="CYTOCHROME C-TYPE BIOGENESIS PROTEIN CCME HOMOLOG, MITOCHONDRIAL"/>
    <property type="match status" value="1"/>
</dbReference>
<evidence type="ECO:0000256" key="7">
    <source>
        <dbReference type="ARBA" id="ARBA00022989"/>
    </source>
</evidence>
<dbReference type="EMBL" id="AQRC01000004">
    <property type="protein sequence ID" value="KFE35747.1"/>
    <property type="molecule type" value="Genomic_DNA"/>
</dbReference>
<keyword evidence="8 10" id="KW-0408">Iron</keyword>
<keyword evidence="7 10" id="KW-1133">Transmembrane helix</keyword>
<comment type="caution">
    <text evidence="12">The sequence shown here is derived from an EMBL/GenBank/DDBJ whole genome shotgun (WGS) entry which is preliminary data.</text>
</comment>
<evidence type="ECO:0000256" key="10">
    <source>
        <dbReference type="HAMAP-Rule" id="MF_01959"/>
    </source>
</evidence>
<evidence type="ECO:0000256" key="3">
    <source>
        <dbReference type="ARBA" id="ARBA00022692"/>
    </source>
</evidence>
<organism evidence="12 13">
    <name type="scientific">Thioclava atlantica</name>
    <dbReference type="NCBI Taxonomy" id="1317124"/>
    <lineage>
        <taxon>Bacteria</taxon>
        <taxon>Pseudomonadati</taxon>
        <taxon>Pseudomonadota</taxon>
        <taxon>Alphaproteobacteria</taxon>
        <taxon>Rhodobacterales</taxon>
        <taxon>Paracoccaceae</taxon>
        <taxon>Thioclava</taxon>
    </lineage>
</organism>
<comment type="function">
    <text evidence="10">Heme chaperone required for the biogenesis of c-type cytochromes. Transiently binds heme delivered by CcmC and transfers the heme to apo-cytochromes in a process facilitated by CcmF and CcmH.</text>
</comment>
<dbReference type="PANTHER" id="PTHR34128">
    <property type="entry name" value="CYTOCHROME C-TYPE BIOGENESIS PROTEIN CCME HOMOLOG, MITOCHONDRIAL"/>
    <property type="match status" value="1"/>
</dbReference>
<evidence type="ECO:0000313" key="12">
    <source>
        <dbReference type="EMBL" id="KFE35747.1"/>
    </source>
</evidence>
<reference evidence="13" key="1">
    <citation type="submission" date="2013-04" db="EMBL/GenBank/DDBJ databases">
        <title>Thioclava sp. 13D2W-2 Genome Sequencing.</title>
        <authorList>
            <person name="Lai Q."/>
            <person name="Li G."/>
            <person name="Shao Z."/>
        </authorList>
    </citation>
    <scope>NUCLEOTIDE SEQUENCE [LARGE SCALE GENOMIC DNA]</scope>
    <source>
        <strain evidence="13">13D2W-2</strain>
    </source>
</reference>
<feature type="topological domain" description="Extracellular" evidence="10">
    <location>
        <begin position="31"/>
        <end position="147"/>
    </location>
</feature>
<feature type="binding site" description="covalent" evidence="10 11">
    <location>
        <position position="123"/>
    </location>
    <ligand>
        <name>heme</name>
        <dbReference type="ChEBI" id="CHEBI:30413"/>
    </ligand>
</feature>
<keyword evidence="6 10" id="KW-0735">Signal-anchor</keyword>
<comment type="subcellular location">
    <subcellularLocation>
        <location evidence="10">Cell membrane</location>
        <topology evidence="10">Single-pass type II membrane protein</topology>
    </subcellularLocation>
    <subcellularLocation>
        <location evidence="1">Membrane</location>
    </subcellularLocation>
</comment>
<evidence type="ECO:0000313" key="13">
    <source>
        <dbReference type="Proteomes" id="UP000028607"/>
    </source>
</evidence>
<evidence type="ECO:0000256" key="5">
    <source>
        <dbReference type="ARBA" id="ARBA00022748"/>
    </source>
</evidence>
<keyword evidence="2 10" id="KW-0349">Heme</keyword>
<dbReference type="Gene3D" id="2.40.50.140">
    <property type="entry name" value="Nucleic acid-binding proteins"/>
    <property type="match status" value="1"/>
</dbReference>
<dbReference type="GO" id="GO:0005886">
    <property type="term" value="C:plasma membrane"/>
    <property type="evidence" value="ECO:0007669"/>
    <property type="project" value="UniProtKB-SubCell"/>
</dbReference>
<keyword evidence="10" id="KW-1003">Cell membrane</keyword>
<dbReference type="InterPro" id="IPR036127">
    <property type="entry name" value="CcmE-like_sf"/>
</dbReference>
<protein>
    <recommendedName>
        <fullName evidence="10">Cytochrome c-type biogenesis protein CcmE</fullName>
    </recommendedName>
    <alternativeName>
        <fullName evidence="10">Cytochrome c maturation protein E</fullName>
    </alternativeName>
    <alternativeName>
        <fullName evidence="10">Heme chaperone CcmE</fullName>
    </alternativeName>
</protein>
<evidence type="ECO:0000256" key="6">
    <source>
        <dbReference type="ARBA" id="ARBA00022968"/>
    </source>
</evidence>
<sequence>MKSLKKKRRIQVLAVAAVALVISTGMIGYAMRDGINFFRAPSQLATEPPKPGETFRLGGLVEKGTLKRGEGETITFSVTDGGATVPVKFAGVLPDLFKEGQGMIGTGKMEDGVFVADEILAKHDENYMPKEVVDALKKQGVYEAPNS</sequence>
<dbReference type="InterPro" id="IPR012340">
    <property type="entry name" value="NA-bd_OB-fold"/>
</dbReference>
<dbReference type="STRING" id="1317124.DW2_07283"/>
<dbReference type="NCBIfam" id="NF009727">
    <property type="entry name" value="PRK13254.1-1"/>
    <property type="match status" value="1"/>
</dbReference>
<keyword evidence="9 10" id="KW-0472">Membrane</keyword>
<dbReference type="Pfam" id="PF03100">
    <property type="entry name" value="CcmE"/>
    <property type="match status" value="1"/>
</dbReference>
<feature type="topological domain" description="Cytoplasmic" evidence="10">
    <location>
        <begin position="1"/>
        <end position="9"/>
    </location>
</feature>
<dbReference type="eggNOG" id="COG2332">
    <property type="taxonomic scope" value="Bacteria"/>
</dbReference>
<evidence type="ECO:0000256" key="1">
    <source>
        <dbReference type="ARBA" id="ARBA00004370"/>
    </source>
</evidence>
<reference evidence="12 13" key="2">
    <citation type="journal article" date="2015" name="Antonie Van Leeuwenhoek">
        <title>Thioclava indica sp. nov., isolated from surface seawater of the Indian Ocean.</title>
        <authorList>
            <person name="Liu Y."/>
            <person name="Lai Q."/>
            <person name="Du J."/>
            <person name="Xu H."/>
            <person name="Jiang L."/>
            <person name="Shao Z."/>
        </authorList>
    </citation>
    <scope>NUCLEOTIDE SEQUENCE [LARGE SCALE GENOMIC DNA]</scope>
    <source>
        <strain evidence="12 13">13D2W-2</strain>
    </source>
</reference>
<keyword evidence="3 10" id="KW-0812">Transmembrane</keyword>
<name>A0A085TYF0_9RHOB</name>
<gene>
    <name evidence="10" type="primary">ccmE</name>
    <name evidence="10" type="synonym">cycJ</name>
    <name evidence="12" type="ORF">DW2_07283</name>
</gene>
<evidence type="ECO:0000256" key="11">
    <source>
        <dbReference type="PIRSR" id="PIRSR604329-50"/>
    </source>
</evidence>
<dbReference type="GO" id="GO:0017004">
    <property type="term" value="P:cytochrome complex assembly"/>
    <property type="evidence" value="ECO:0007669"/>
    <property type="project" value="UniProtKB-KW"/>
</dbReference>
<evidence type="ECO:0000256" key="4">
    <source>
        <dbReference type="ARBA" id="ARBA00022723"/>
    </source>
</evidence>
<feature type="binding site" description="axial binding residue" evidence="10 11">
    <location>
        <position position="127"/>
    </location>
    <ligand>
        <name>heme</name>
        <dbReference type="ChEBI" id="CHEBI:30413"/>
    </ligand>
    <ligandPart>
        <name>Fe</name>
        <dbReference type="ChEBI" id="CHEBI:18248"/>
    </ligandPart>
</feature>
<dbReference type="GO" id="GO:0046872">
    <property type="term" value="F:metal ion binding"/>
    <property type="evidence" value="ECO:0007669"/>
    <property type="project" value="UniProtKB-KW"/>
</dbReference>
<accession>A0A085TYF0</accession>
<evidence type="ECO:0000256" key="2">
    <source>
        <dbReference type="ARBA" id="ARBA00022617"/>
    </source>
</evidence>
<dbReference type="AlphaFoldDB" id="A0A085TYF0"/>
<dbReference type="HAMAP" id="MF_01959">
    <property type="entry name" value="CcmE"/>
    <property type="match status" value="1"/>
</dbReference>
<dbReference type="RefSeq" id="WP_038144976.1">
    <property type="nucleotide sequence ID" value="NZ_AQRC01000004.1"/>
</dbReference>
<dbReference type="InterPro" id="IPR004329">
    <property type="entry name" value="CcmE"/>
</dbReference>
<dbReference type="SUPFAM" id="SSF82093">
    <property type="entry name" value="Heme chaperone CcmE"/>
    <property type="match status" value="1"/>
</dbReference>
<dbReference type="GO" id="GO:0017003">
    <property type="term" value="P:protein-heme linkage"/>
    <property type="evidence" value="ECO:0007669"/>
    <property type="project" value="UniProtKB-UniRule"/>
</dbReference>
<evidence type="ECO:0000256" key="8">
    <source>
        <dbReference type="ARBA" id="ARBA00023004"/>
    </source>
</evidence>
<dbReference type="PATRIC" id="fig|1317124.6.peg.1476"/>
<comment type="similarity">
    <text evidence="10">Belongs to the CcmE/CycJ family.</text>
</comment>
<dbReference type="NCBIfam" id="NF009731">
    <property type="entry name" value="PRK13254.1-5"/>
    <property type="match status" value="1"/>
</dbReference>
<proteinExistence type="inferred from homology"/>
<keyword evidence="4 10" id="KW-0479">Metal-binding</keyword>
<keyword evidence="13" id="KW-1185">Reference proteome</keyword>